<feature type="region of interest" description="Disordered" evidence="7">
    <location>
        <begin position="914"/>
        <end position="1030"/>
    </location>
</feature>
<evidence type="ECO:0000256" key="1">
    <source>
        <dbReference type="ARBA" id="ARBA00022741"/>
    </source>
</evidence>
<feature type="compositionally biased region" description="Basic residues" evidence="7">
    <location>
        <begin position="660"/>
        <end position="669"/>
    </location>
</feature>
<dbReference type="SUPFAM" id="SSF52540">
    <property type="entry name" value="P-loop containing nucleoside triphosphate hydrolases"/>
    <property type="match status" value="2"/>
</dbReference>
<dbReference type="InterPro" id="IPR011545">
    <property type="entry name" value="DEAD/DEAH_box_helicase_dom"/>
</dbReference>
<dbReference type="KEGG" id="bbes:BESB_029050"/>
<dbReference type="EMBL" id="NWUJ01000015">
    <property type="protein sequence ID" value="PFH31470.1"/>
    <property type="molecule type" value="Genomic_DNA"/>
</dbReference>
<dbReference type="GO" id="GO:0003724">
    <property type="term" value="F:RNA helicase activity"/>
    <property type="evidence" value="ECO:0007669"/>
    <property type="project" value="UniProtKB-EC"/>
</dbReference>
<dbReference type="GO" id="GO:0016887">
    <property type="term" value="F:ATP hydrolysis activity"/>
    <property type="evidence" value="ECO:0007669"/>
    <property type="project" value="RHEA"/>
</dbReference>
<organism evidence="10 11">
    <name type="scientific">Besnoitia besnoiti</name>
    <name type="common">Apicomplexan protozoan</name>
    <dbReference type="NCBI Taxonomy" id="94643"/>
    <lineage>
        <taxon>Eukaryota</taxon>
        <taxon>Sar</taxon>
        <taxon>Alveolata</taxon>
        <taxon>Apicomplexa</taxon>
        <taxon>Conoidasida</taxon>
        <taxon>Coccidia</taxon>
        <taxon>Eucoccidiorida</taxon>
        <taxon>Eimeriorina</taxon>
        <taxon>Sarcocystidae</taxon>
        <taxon>Besnoitia</taxon>
    </lineage>
</organism>
<feature type="compositionally biased region" description="Basic and acidic residues" evidence="7">
    <location>
        <begin position="940"/>
        <end position="950"/>
    </location>
</feature>
<dbReference type="InterPro" id="IPR025313">
    <property type="entry name" value="SPB4-like_CTE"/>
</dbReference>
<dbReference type="SMART" id="SM00487">
    <property type="entry name" value="DEXDc"/>
    <property type="match status" value="1"/>
</dbReference>
<dbReference type="PANTHER" id="PTHR24031">
    <property type="entry name" value="RNA HELICASE"/>
    <property type="match status" value="1"/>
</dbReference>
<accession>A0A2A9M7V4</accession>
<feature type="compositionally biased region" description="Acidic residues" evidence="7">
    <location>
        <begin position="673"/>
        <end position="704"/>
    </location>
</feature>
<dbReference type="SMART" id="SM00490">
    <property type="entry name" value="HELICc"/>
    <property type="match status" value="1"/>
</dbReference>
<dbReference type="AlphaFoldDB" id="A0A2A9M7V4"/>
<dbReference type="OrthoDB" id="422663at2759"/>
<keyword evidence="2 6" id="KW-0378">Hydrolase</keyword>
<dbReference type="InterPro" id="IPR000629">
    <property type="entry name" value="RNA-helicase_DEAD-box_CS"/>
</dbReference>
<evidence type="ECO:0000256" key="7">
    <source>
        <dbReference type="SAM" id="MobiDB-lite"/>
    </source>
</evidence>
<evidence type="ECO:0000256" key="6">
    <source>
        <dbReference type="RuleBase" id="RU365068"/>
    </source>
</evidence>
<dbReference type="SMART" id="SM01178">
    <property type="entry name" value="DUF4217"/>
    <property type="match status" value="1"/>
</dbReference>
<comment type="catalytic activity">
    <reaction evidence="6">
        <text>ATP + H2O = ADP + phosphate + H(+)</text>
        <dbReference type="Rhea" id="RHEA:13065"/>
        <dbReference type="ChEBI" id="CHEBI:15377"/>
        <dbReference type="ChEBI" id="CHEBI:15378"/>
        <dbReference type="ChEBI" id="CHEBI:30616"/>
        <dbReference type="ChEBI" id="CHEBI:43474"/>
        <dbReference type="ChEBI" id="CHEBI:456216"/>
        <dbReference type="EC" id="3.6.4.13"/>
    </reaction>
</comment>
<feature type="compositionally biased region" description="Basic and acidic residues" evidence="7">
    <location>
        <begin position="972"/>
        <end position="988"/>
    </location>
</feature>
<evidence type="ECO:0000313" key="11">
    <source>
        <dbReference type="Proteomes" id="UP000224006"/>
    </source>
</evidence>
<dbReference type="GO" id="GO:0003723">
    <property type="term" value="F:RNA binding"/>
    <property type="evidence" value="ECO:0007669"/>
    <property type="project" value="UniProtKB-UniRule"/>
</dbReference>
<dbReference type="InterPro" id="IPR027417">
    <property type="entry name" value="P-loop_NTPase"/>
</dbReference>
<dbReference type="GeneID" id="40307957"/>
<reference evidence="10 11" key="1">
    <citation type="submission" date="2017-09" db="EMBL/GenBank/DDBJ databases">
        <title>Genome sequencing of Besnoitia besnoiti strain Bb-Ger1.</title>
        <authorList>
            <person name="Schares G."/>
            <person name="Venepally P."/>
            <person name="Lorenzi H.A."/>
        </authorList>
    </citation>
    <scope>NUCLEOTIDE SEQUENCE [LARGE SCALE GENOMIC DNA]</scope>
    <source>
        <strain evidence="10 11">Bb-Ger1</strain>
    </source>
</reference>
<evidence type="ECO:0000313" key="10">
    <source>
        <dbReference type="EMBL" id="PFH31470.1"/>
    </source>
</evidence>
<feature type="compositionally biased region" description="Basic and acidic residues" evidence="7">
    <location>
        <begin position="389"/>
        <end position="400"/>
    </location>
</feature>
<feature type="region of interest" description="Disordered" evidence="7">
    <location>
        <begin position="389"/>
        <end position="442"/>
    </location>
</feature>
<dbReference type="InterPro" id="IPR014001">
    <property type="entry name" value="Helicase_ATP-bd"/>
</dbReference>
<dbReference type="Gene3D" id="3.40.50.300">
    <property type="entry name" value="P-loop containing nucleotide triphosphate hydrolases"/>
    <property type="match status" value="2"/>
</dbReference>
<evidence type="ECO:0000256" key="5">
    <source>
        <dbReference type="ARBA" id="ARBA00022884"/>
    </source>
</evidence>
<feature type="region of interest" description="Disordered" evidence="7">
    <location>
        <begin position="1055"/>
        <end position="1128"/>
    </location>
</feature>
<keyword evidence="5 6" id="KW-0694">RNA-binding</keyword>
<dbReference type="EC" id="3.6.4.13" evidence="6"/>
<protein>
    <recommendedName>
        <fullName evidence="6">ATP-dependent RNA helicase</fullName>
        <ecNumber evidence="6">3.6.4.13</ecNumber>
    </recommendedName>
</protein>
<gene>
    <name evidence="10" type="ORF">BESB_029050</name>
</gene>
<dbReference type="VEuPathDB" id="ToxoDB:BESB_029050"/>
<dbReference type="STRING" id="94643.A0A2A9M7V4"/>
<dbReference type="GO" id="GO:0005524">
    <property type="term" value="F:ATP binding"/>
    <property type="evidence" value="ECO:0007669"/>
    <property type="project" value="UniProtKB-UniRule"/>
</dbReference>
<dbReference type="PROSITE" id="PS00039">
    <property type="entry name" value="DEAD_ATP_HELICASE"/>
    <property type="match status" value="1"/>
</dbReference>
<feature type="region of interest" description="Disordered" evidence="7">
    <location>
        <begin position="1"/>
        <end position="172"/>
    </location>
</feature>
<feature type="compositionally biased region" description="Basic and acidic residues" evidence="7">
    <location>
        <begin position="1061"/>
        <end position="1084"/>
    </location>
</feature>
<dbReference type="RefSeq" id="XP_029215479.1">
    <property type="nucleotide sequence ID" value="XM_029361579.1"/>
</dbReference>
<keyword evidence="1 6" id="KW-0547">Nucleotide-binding</keyword>
<evidence type="ECO:0000256" key="2">
    <source>
        <dbReference type="ARBA" id="ARBA00022801"/>
    </source>
</evidence>
<sequence>MRDSSRSGLRVPCCLADQEASRSATRGSEADAPSKPTSSSRPSAGCCAATPSFQTRAAPSLRRGGKTERRKQAGGRRQEVFHRGSRSAHHAGGAASRTPARQVKAEDDSEVMEEAAYRDAEEDSGPDQQTEGDGDGEEDAEGDEDEDREDAPEDDGSEGGPDAESEEAGDDDAEIDYHDSSLFSVSSYAEMEGLLHTRLVRTLNHHGFRRLTAIQHLAIPTVLHGHDTLVQCFTGSGKTLCFAVPLLQQLLAQHERSGKNLKRSDGTRGLLLMPTRELALQACSQISRLAQLFPWIVVASITGGEKKQSEKRRLRAGVSILLCTPGRLLDHLTTTSCFQVSCLHLLVLDEADRLLDMGFEAKLKKIVTLLREKKAEQLEMRAMREEVLAEQRERAHRASRDDDDDEQEEERHAEARETAEVAAVSPKARVSHAAPASGSAARSDEAGFQVIMASATLTPQVQRLAAFCLQQAPQWVSLDRCHSSLRAHLEANQAGSPARRADAAPHAAASLSAFPCCCSLSASNAVSAEAGKAASDEETGDEASGAEVRGEATRFHVPSQLRQYYLQVSSPRMRLLPLLALLLQVAKSGRGKAVVFLSCCDAVEYFHTLLQRMQWPGPVLDREQKQRQKERLALMRKLQGGKGKRRAIARAVRGFEKEQKKMKKRRKRQQQSGDEDGAAYRDDDSDEEEDEEDSESADDEAADEGDDELWGDYILRGVSLFKLHGQMGRDDRIGYLKEFSDADGAAVLFATDVAARGLNLPHVNWIAQFDLPQQVEEYVHRIGRTARLGKEGNALIFLLDCEKGYVDYLQMRGFSNIQEMDESRMLDTLFTAHMPEYLRHLDNPASFLIKQFSLFVADRPSLLQTARKAFLGTLRAFRCLGKEIKAVCSHATLHTGHLASSFGLNEAPREAAMRLRSNAPAAESSDAKGASSKTHALTSGRHEKGGRGDFGKTSSRFSSQDKRSKKPVPPTHGKDRKAAGRAKGRADDEKIEIEEVQGGVAFGAKPNRTKPGRQEKEGDKHKSKDSDALRAAARLREKGDLLVLSNKDKKEKRGFAFPLGADRKRQRDDGEAAARKKSRVGELFRRRKTSGFAGKPGGAHRRTDDRGNQTFGGPDRRMKHLSQSEFSA</sequence>
<evidence type="ECO:0000259" key="9">
    <source>
        <dbReference type="PROSITE" id="PS51194"/>
    </source>
</evidence>
<comment type="similarity">
    <text evidence="6">Belongs to the DEAD box helicase family.</text>
</comment>
<dbReference type="Pfam" id="PF00270">
    <property type="entry name" value="DEAD"/>
    <property type="match status" value="1"/>
</dbReference>
<feature type="region of interest" description="Disordered" evidence="7">
    <location>
        <begin position="656"/>
        <end position="704"/>
    </location>
</feature>
<comment type="domain">
    <text evidence="6">The Q motif is unique to and characteristic of the DEAD box family of RNA helicases and controls ATP binding and hydrolysis.</text>
</comment>
<proteinExistence type="inferred from homology"/>
<keyword evidence="4 6" id="KW-0067">ATP-binding</keyword>
<feature type="region of interest" description="Disordered" evidence="7">
    <location>
        <begin position="532"/>
        <end position="551"/>
    </location>
</feature>
<keyword evidence="3 6" id="KW-0347">Helicase</keyword>
<dbReference type="Pfam" id="PF13959">
    <property type="entry name" value="CTE_SPB4"/>
    <property type="match status" value="1"/>
</dbReference>
<feature type="compositionally biased region" description="Basic and acidic residues" evidence="7">
    <location>
        <begin position="65"/>
        <end position="82"/>
    </location>
</feature>
<feature type="domain" description="Helicase C-terminal" evidence="9">
    <location>
        <begin position="654"/>
        <end position="842"/>
    </location>
</feature>
<dbReference type="PROSITE" id="PS51192">
    <property type="entry name" value="HELICASE_ATP_BIND_1"/>
    <property type="match status" value="1"/>
</dbReference>
<name>A0A2A9M7V4_BESBE</name>
<feature type="domain" description="Helicase ATP-binding" evidence="8">
    <location>
        <begin position="219"/>
        <end position="475"/>
    </location>
</feature>
<comment type="function">
    <text evidence="6">RNA helicase.</text>
</comment>
<evidence type="ECO:0000256" key="4">
    <source>
        <dbReference type="ARBA" id="ARBA00022840"/>
    </source>
</evidence>
<feature type="compositionally biased region" description="Basic and acidic residues" evidence="7">
    <location>
        <begin position="1012"/>
        <end position="1030"/>
    </location>
</feature>
<evidence type="ECO:0000259" key="8">
    <source>
        <dbReference type="PROSITE" id="PS51192"/>
    </source>
</evidence>
<dbReference type="Pfam" id="PF00271">
    <property type="entry name" value="Helicase_C"/>
    <property type="match status" value="1"/>
</dbReference>
<dbReference type="InterPro" id="IPR001650">
    <property type="entry name" value="Helicase_C-like"/>
</dbReference>
<dbReference type="CDD" id="cd18787">
    <property type="entry name" value="SF2_C_DEAD"/>
    <property type="match status" value="1"/>
</dbReference>
<evidence type="ECO:0000256" key="3">
    <source>
        <dbReference type="ARBA" id="ARBA00022806"/>
    </source>
</evidence>
<dbReference type="PROSITE" id="PS51194">
    <property type="entry name" value="HELICASE_CTER"/>
    <property type="match status" value="1"/>
</dbReference>
<dbReference type="Proteomes" id="UP000224006">
    <property type="component" value="Unassembled WGS sequence"/>
</dbReference>
<feature type="compositionally biased region" description="Basic and acidic residues" evidence="7">
    <location>
        <begin position="409"/>
        <end position="419"/>
    </location>
</feature>
<feature type="compositionally biased region" description="Acidic residues" evidence="7">
    <location>
        <begin position="120"/>
        <end position="172"/>
    </location>
</feature>
<keyword evidence="11" id="KW-1185">Reference proteome</keyword>
<comment type="caution">
    <text evidence="10">The sequence shown here is derived from an EMBL/GenBank/DDBJ whole genome shotgun (WGS) entry which is preliminary data.</text>
</comment>